<organism evidence="2">
    <name type="scientific">marine sediment metagenome</name>
    <dbReference type="NCBI Taxonomy" id="412755"/>
    <lineage>
        <taxon>unclassified sequences</taxon>
        <taxon>metagenomes</taxon>
        <taxon>ecological metagenomes</taxon>
    </lineage>
</organism>
<dbReference type="EMBL" id="BARW01027579">
    <property type="protein sequence ID" value="GAJ16139.1"/>
    <property type="molecule type" value="Genomic_DNA"/>
</dbReference>
<evidence type="ECO:0000256" key="1">
    <source>
        <dbReference type="SAM" id="Phobius"/>
    </source>
</evidence>
<feature type="transmembrane region" description="Helical" evidence="1">
    <location>
        <begin position="46"/>
        <end position="66"/>
    </location>
</feature>
<keyword evidence="1" id="KW-0472">Membrane</keyword>
<proteinExistence type="predicted"/>
<dbReference type="AlphaFoldDB" id="X1UF26"/>
<dbReference type="InterPro" id="IPR053860">
    <property type="entry name" value="DUF6932"/>
</dbReference>
<comment type="caution">
    <text evidence="2">The sequence shown here is derived from an EMBL/GenBank/DDBJ whole genome shotgun (WGS) entry which is preliminary data.</text>
</comment>
<keyword evidence="1" id="KW-1133">Transmembrane helix</keyword>
<keyword evidence="1" id="KW-0812">Transmembrane</keyword>
<evidence type="ECO:0000313" key="2">
    <source>
        <dbReference type="EMBL" id="GAJ16139.1"/>
    </source>
</evidence>
<dbReference type="Pfam" id="PF22014">
    <property type="entry name" value="DUF6932"/>
    <property type="match status" value="1"/>
</dbReference>
<name>X1UF26_9ZZZZ</name>
<accession>X1UF26</accession>
<gene>
    <name evidence="2" type="ORF">S12H4_44719</name>
</gene>
<protein>
    <submittedName>
        <fullName evidence="2">Uncharacterized protein</fullName>
    </submittedName>
</protein>
<reference evidence="2" key="1">
    <citation type="journal article" date="2014" name="Front. Microbiol.">
        <title>High frequency of phylogenetically diverse reductive dehalogenase-homologous genes in deep subseafloor sedimentary metagenomes.</title>
        <authorList>
            <person name="Kawai M."/>
            <person name="Futagami T."/>
            <person name="Toyoda A."/>
            <person name="Takaki Y."/>
            <person name="Nishi S."/>
            <person name="Hori S."/>
            <person name="Arai W."/>
            <person name="Tsubouchi T."/>
            <person name="Morono Y."/>
            <person name="Uchiyama I."/>
            <person name="Ito T."/>
            <person name="Fujiyama A."/>
            <person name="Inagaki F."/>
            <person name="Takami H."/>
        </authorList>
    </citation>
    <scope>NUCLEOTIDE SEQUENCE</scope>
    <source>
        <strain evidence="2">Expedition CK06-06</strain>
    </source>
</reference>
<sequence length="147" mass="16197">MKEWPDFNDKGDLPPGIHQATLAEVIEHFGKDTPQCGIMARRLEHIYALVTQTGPLALFIILGSFVTSKPDPGDTDIFPLMEDIFDASQLSGERALIFDHVAAQKHGGASIFWLRRLAAPGGEKAAVEYWQLKQDGTKRGIVAVIKK</sequence>